<dbReference type="AlphaFoldDB" id="A0A9D4RCB1"/>
<keyword evidence="2" id="KW-1185">Reference proteome</keyword>
<comment type="caution">
    <text evidence="1">The sequence shown here is derived from an EMBL/GenBank/DDBJ whole genome shotgun (WGS) entry which is preliminary data.</text>
</comment>
<evidence type="ECO:0000313" key="1">
    <source>
        <dbReference type="EMBL" id="KAH3862198.1"/>
    </source>
</evidence>
<dbReference type="EMBL" id="JAIWYP010000002">
    <property type="protein sequence ID" value="KAH3862198.1"/>
    <property type="molecule type" value="Genomic_DNA"/>
</dbReference>
<gene>
    <name evidence="1" type="ORF">DPMN_025164</name>
</gene>
<sequence>MRNSIQHPARLYPAFCVRIKRPGLAAFQKDGVYEELVEPVLCEEADETVHNPLSQAIASVAIEILTRLLPCT</sequence>
<evidence type="ECO:0000313" key="2">
    <source>
        <dbReference type="Proteomes" id="UP000828390"/>
    </source>
</evidence>
<organism evidence="1 2">
    <name type="scientific">Dreissena polymorpha</name>
    <name type="common">Zebra mussel</name>
    <name type="synonym">Mytilus polymorpha</name>
    <dbReference type="NCBI Taxonomy" id="45954"/>
    <lineage>
        <taxon>Eukaryota</taxon>
        <taxon>Metazoa</taxon>
        <taxon>Spiralia</taxon>
        <taxon>Lophotrochozoa</taxon>
        <taxon>Mollusca</taxon>
        <taxon>Bivalvia</taxon>
        <taxon>Autobranchia</taxon>
        <taxon>Heteroconchia</taxon>
        <taxon>Euheterodonta</taxon>
        <taxon>Imparidentia</taxon>
        <taxon>Neoheterodontei</taxon>
        <taxon>Myida</taxon>
        <taxon>Dreissenoidea</taxon>
        <taxon>Dreissenidae</taxon>
        <taxon>Dreissena</taxon>
    </lineage>
</organism>
<reference evidence="1" key="1">
    <citation type="journal article" date="2019" name="bioRxiv">
        <title>The Genome of the Zebra Mussel, Dreissena polymorpha: A Resource for Invasive Species Research.</title>
        <authorList>
            <person name="McCartney M.A."/>
            <person name="Auch B."/>
            <person name="Kono T."/>
            <person name="Mallez S."/>
            <person name="Zhang Y."/>
            <person name="Obille A."/>
            <person name="Becker A."/>
            <person name="Abrahante J.E."/>
            <person name="Garbe J."/>
            <person name="Badalamenti J.P."/>
            <person name="Herman A."/>
            <person name="Mangelson H."/>
            <person name="Liachko I."/>
            <person name="Sullivan S."/>
            <person name="Sone E.D."/>
            <person name="Koren S."/>
            <person name="Silverstein K.A.T."/>
            <person name="Beckman K.B."/>
            <person name="Gohl D.M."/>
        </authorList>
    </citation>
    <scope>NUCLEOTIDE SEQUENCE</scope>
    <source>
        <strain evidence="1">Duluth1</strain>
        <tissue evidence="1">Whole animal</tissue>
    </source>
</reference>
<reference evidence="1" key="2">
    <citation type="submission" date="2020-11" db="EMBL/GenBank/DDBJ databases">
        <authorList>
            <person name="McCartney M.A."/>
            <person name="Auch B."/>
            <person name="Kono T."/>
            <person name="Mallez S."/>
            <person name="Becker A."/>
            <person name="Gohl D.M."/>
            <person name="Silverstein K.A.T."/>
            <person name="Koren S."/>
            <person name="Bechman K.B."/>
            <person name="Herman A."/>
            <person name="Abrahante J.E."/>
            <person name="Garbe J."/>
        </authorList>
    </citation>
    <scope>NUCLEOTIDE SEQUENCE</scope>
    <source>
        <strain evidence="1">Duluth1</strain>
        <tissue evidence="1">Whole animal</tissue>
    </source>
</reference>
<protein>
    <submittedName>
        <fullName evidence="1">Uncharacterized protein</fullName>
    </submittedName>
</protein>
<proteinExistence type="predicted"/>
<name>A0A9D4RCB1_DREPO</name>
<dbReference type="Proteomes" id="UP000828390">
    <property type="component" value="Unassembled WGS sequence"/>
</dbReference>
<accession>A0A9D4RCB1</accession>